<keyword evidence="3 6" id="KW-0418">Kinase</keyword>
<evidence type="ECO:0000256" key="3">
    <source>
        <dbReference type="ARBA" id="ARBA00022777"/>
    </source>
</evidence>
<feature type="domain" description="HipA-like C-terminal" evidence="4">
    <location>
        <begin position="170"/>
        <end position="386"/>
    </location>
</feature>
<name>A0A7W6UP78_9HYPH</name>
<feature type="domain" description="HipA N-terminal subdomain 1" evidence="5">
    <location>
        <begin position="24"/>
        <end position="125"/>
    </location>
</feature>
<dbReference type="InterPro" id="IPR017508">
    <property type="entry name" value="HipA_N1"/>
</dbReference>
<dbReference type="InterPro" id="IPR012893">
    <property type="entry name" value="HipA-like_C"/>
</dbReference>
<dbReference type="Proteomes" id="UP000533724">
    <property type="component" value="Unassembled WGS sequence"/>
</dbReference>
<dbReference type="Pfam" id="PF07804">
    <property type="entry name" value="HipA_C"/>
    <property type="match status" value="1"/>
</dbReference>
<dbReference type="RefSeq" id="WP_184500336.1">
    <property type="nucleotide sequence ID" value="NZ_JACIHI010000009.1"/>
</dbReference>
<evidence type="ECO:0000259" key="5">
    <source>
        <dbReference type="Pfam" id="PF13657"/>
    </source>
</evidence>
<evidence type="ECO:0000259" key="4">
    <source>
        <dbReference type="Pfam" id="PF07804"/>
    </source>
</evidence>
<dbReference type="InterPro" id="IPR052028">
    <property type="entry name" value="HipA_Ser/Thr_kinase"/>
</dbReference>
<proteinExistence type="inferred from homology"/>
<comment type="similarity">
    <text evidence="1">Belongs to the HipA Ser/Thr kinase family.</text>
</comment>
<sequence>MTSKAENNEAFVWVWLPGRTEPVVAGRLERSGSQLIFNYGRSYLGRNDAISLYEPELPLQAGALPLPGGLSMPGSLRDAAPDAWGRRVIINRQLGRKGNEIDPADLDELTYLLESGSDRIGALDFQRSATKYVARQATTASLALLADAARHVEEGLPLPGDLDAALLHGSSIGGARPKAMLEEGDSKYIVKFSSQSDVYSVVKAEFIAMRLAALAGINAAPVRMEKAGTKDVLLIRRFDRDKVAGGWHRRAMVSALTLQGLDEMMARYASYEELASIIRHRFDAPKATLRELYARLVFNILCGNTDDHARNHAAFWNGQRLVLTPAYDICPQARNGREATQAMLVVEEQRVSQIALCIQAAPVFLLSAGDAEAIAARQIGTIRDQWDATCKEARLSPVDKKLFWRRQFLNPYAFEGAPAALRALVE</sequence>
<organism evidence="6 7">
    <name type="scientific">Rhizobium esperanzae</name>
    <dbReference type="NCBI Taxonomy" id="1967781"/>
    <lineage>
        <taxon>Bacteria</taxon>
        <taxon>Pseudomonadati</taxon>
        <taxon>Pseudomonadota</taxon>
        <taxon>Alphaproteobacteria</taxon>
        <taxon>Hyphomicrobiales</taxon>
        <taxon>Rhizobiaceae</taxon>
        <taxon>Rhizobium/Agrobacterium group</taxon>
        <taxon>Rhizobium</taxon>
    </lineage>
</organism>
<accession>A0A7W6UP78</accession>
<dbReference type="GO" id="GO:0004674">
    <property type="term" value="F:protein serine/threonine kinase activity"/>
    <property type="evidence" value="ECO:0007669"/>
    <property type="project" value="UniProtKB-EC"/>
</dbReference>
<dbReference type="Pfam" id="PF13657">
    <property type="entry name" value="Couple_hipA"/>
    <property type="match status" value="1"/>
</dbReference>
<reference evidence="6 7" key="1">
    <citation type="submission" date="2020-08" db="EMBL/GenBank/DDBJ databases">
        <title>Genomic Encyclopedia of Type Strains, Phase IV (KMG-V): Genome sequencing to study the core and pangenomes of soil and plant-associated prokaryotes.</title>
        <authorList>
            <person name="Whitman W."/>
        </authorList>
    </citation>
    <scope>NUCLEOTIDE SEQUENCE [LARGE SCALE GENOMIC DNA]</scope>
    <source>
        <strain evidence="6 7">SEMIA 414</strain>
    </source>
</reference>
<dbReference type="AlphaFoldDB" id="A0A7W6UP78"/>
<comment type="caution">
    <text evidence="6">The sequence shown here is derived from an EMBL/GenBank/DDBJ whole genome shotgun (WGS) entry which is preliminary data.</text>
</comment>
<dbReference type="PANTHER" id="PTHR37419:SF8">
    <property type="entry name" value="TOXIN YJJJ"/>
    <property type="match status" value="1"/>
</dbReference>
<evidence type="ECO:0000313" key="6">
    <source>
        <dbReference type="EMBL" id="MBB4440702.1"/>
    </source>
</evidence>
<dbReference type="EMBL" id="JACIHI010000009">
    <property type="protein sequence ID" value="MBB4440702.1"/>
    <property type="molecule type" value="Genomic_DNA"/>
</dbReference>
<evidence type="ECO:0000256" key="2">
    <source>
        <dbReference type="ARBA" id="ARBA00022679"/>
    </source>
</evidence>
<gene>
    <name evidence="6" type="ORF">GGE15_003979</name>
</gene>
<evidence type="ECO:0000256" key="1">
    <source>
        <dbReference type="ARBA" id="ARBA00010164"/>
    </source>
</evidence>
<dbReference type="PANTHER" id="PTHR37419">
    <property type="entry name" value="SERINE/THREONINE-PROTEIN KINASE TOXIN HIPA"/>
    <property type="match status" value="1"/>
</dbReference>
<dbReference type="GO" id="GO:0005829">
    <property type="term" value="C:cytosol"/>
    <property type="evidence" value="ECO:0007669"/>
    <property type="project" value="TreeGrafter"/>
</dbReference>
<keyword evidence="2 6" id="KW-0808">Transferase</keyword>
<evidence type="ECO:0000313" key="7">
    <source>
        <dbReference type="Proteomes" id="UP000533724"/>
    </source>
</evidence>
<dbReference type="EC" id="2.7.11.1" evidence="6"/>
<protein>
    <submittedName>
        <fullName evidence="6">Serine/threonine-protein kinase HipA</fullName>
        <ecNumber evidence="6">2.7.11.1</ecNumber>
    </submittedName>
</protein>